<keyword evidence="4" id="KW-1185">Reference proteome</keyword>
<keyword evidence="1" id="KW-0175">Coiled coil</keyword>
<comment type="caution">
    <text evidence="3">The sequence shown here is derived from an EMBL/GenBank/DDBJ whole genome shotgun (WGS) entry which is preliminary data.</text>
</comment>
<dbReference type="AlphaFoldDB" id="A0A366HKY5"/>
<accession>A0A366HKY5</accession>
<dbReference type="EMBL" id="QNRR01000006">
    <property type="protein sequence ID" value="RBP42423.1"/>
    <property type="molecule type" value="Genomic_DNA"/>
</dbReference>
<gene>
    <name evidence="3" type="ORF">DES53_106129</name>
</gene>
<reference evidence="3 4" key="1">
    <citation type="submission" date="2018-06" db="EMBL/GenBank/DDBJ databases">
        <title>Genomic Encyclopedia of Type Strains, Phase IV (KMG-IV): sequencing the most valuable type-strain genomes for metagenomic binning, comparative biology and taxonomic classification.</title>
        <authorList>
            <person name="Goeker M."/>
        </authorList>
    </citation>
    <scope>NUCLEOTIDE SEQUENCE [LARGE SCALE GENOMIC DNA]</scope>
    <source>
        <strain evidence="3 4">DSM 25532</strain>
    </source>
</reference>
<evidence type="ECO:0000256" key="1">
    <source>
        <dbReference type="SAM" id="Coils"/>
    </source>
</evidence>
<proteinExistence type="predicted"/>
<organism evidence="3 4">
    <name type="scientific">Roseimicrobium gellanilyticum</name>
    <dbReference type="NCBI Taxonomy" id="748857"/>
    <lineage>
        <taxon>Bacteria</taxon>
        <taxon>Pseudomonadati</taxon>
        <taxon>Verrucomicrobiota</taxon>
        <taxon>Verrucomicrobiia</taxon>
        <taxon>Verrucomicrobiales</taxon>
        <taxon>Verrucomicrobiaceae</taxon>
        <taxon>Roseimicrobium</taxon>
    </lineage>
</organism>
<feature type="coiled-coil region" evidence="1">
    <location>
        <begin position="59"/>
        <end position="86"/>
    </location>
</feature>
<feature type="region of interest" description="Disordered" evidence="2">
    <location>
        <begin position="36"/>
        <end position="55"/>
    </location>
</feature>
<evidence type="ECO:0000313" key="4">
    <source>
        <dbReference type="Proteomes" id="UP000253426"/>
    </source>
</evidence>
<protein>
    <submittedName>
        <fullName evidence="3">Uncharacterized protein</fullName>
    </submittedName>
</protein>
<name>A0A366HKY5_9BACT</name>
<evidence type="ECO:0000256" key="2">
    <source>
        <dbReference type="SAM" id="MobiDB-lite"/>
    </source>
</evidence>
<dbReference type="RefSeq" id="WP_113959556.1">
    <property type="nucleotide sequence ID" value="NZ_QNRR01000006.1"/>
</dbReference>
<dbReference type="Proteomes" id="UP000253426">
    <property type="component" value="Unassembled WGS sequence"/>
</dbReference>
<evidence type="ECO:0000313" key="3">
    <source>
        <dbReference type="EMBL" id="RBP42423.1"/>
    </source>
</evidence>
<sequence>MKYTIGTLILAIIGLGLLVRPEKETFRRERHRTVRLHHAPGGTPARASEPGNKGIVDPHAAVKAEIRTIERQIAVVERQLEDERGALSSARATGKITSRGMKVDGLYQQLRALHLRRGTLEAELYKEG</sequence>